<name>A0A143PID4_LUTPR</name>
<keyword evidence="2" id="KW-1185">Reference proteome</keyword>
<proteinExistence type="predicted"/>
<reference evidence="1 2" key="1">
    <citation type="journal article" date="2016" name="Genome Announc.">
        <title>First Complete Genome Sequence of a Subdivision 6 Acidobacterium Strain.</title>
        <authorList>
            <person name="Huang S."/>
            <person name="Vieira S."/>
            <person name="Bunk B."/>
            <person name="Riedel T."/>
            <person name="Sproer C."/>
            <person name="Overmann J."/>
        </authorList>
    </citation>
    <scope>NUCLEOTIDE SEQUENCE [LARGE SCALE GENOMIC DNA]</scope>
    <source>
        <strain evidence="2">DSM 100886 HEG_-6_39</strain>
    </source>
</reference>
<dbReference type="AlphaFoldDB" id="A0A143PID4"/>
<sequence>MVIRRAVIYLAFGLMTTGWAWRADRAGWMTRDDVVRNVPRSIRDNPGAYRSLYAGGPRLFGGK</sequence>
<dbReference type="RefSeq" id="WP_110169758.1">
    <property type="nucleotide sequence ID" value="NZ_CP015136.1"/>
</dbReference>
<organism evidence="1 2">
    <name type="scientific">Luteitalea pratensis</name>
    <dbReference type="NCBI Taxonomy" id="1855912"/>
    <lineage>
        <taxon>Bacteria</taxon>
        <taxon>Pseudomonadati</taxon>
        <taxon>Acidobacteriota</taxon>
        <taxon>Vicinamibacteria</taxon>
        <taxon>Vicinamibacterales</taxon>
        <taxon>Vicinamibacteraceae</taxon>
        <taxon>Luteitalea</taxon>
    </lineage>
</organism>
<dbReference type="STRING" id="1855912.LuPra_01041"/>
<accession>A0A143PID4</accession>
<evidence type="ECO:0000313" key="2">
    <source>
        <dbReference type="Proteomes" id="UP000076079"/>
    </source>
</evidence>
<reference evidence="2" key="2">
    <citation type="submission" date="2016-04" db="EMBL/GenBank/DDBJ databases">
        <title>First Complete Genome Sequence of a Subdivision 6 Acidobacterium.</title>
        <authorList>
            <person name="Huang S."/>
            <person name="Vieira S."/>
            <person name="Bunk B."/>
            <person name="Riedel T."/>
            <person name="Sproeer C."/>
            <person name="Overmann J."/>
        </authorList>
    </citation>
    <scope>NUCLEOTIDE SEQUENCE [LARGE SCALE GENOMIC DNA]</scope>
    <source>
        <strain evidence="2">DSM 100886 HEG_-6_39</strain>
    </source>
</reference>
<dbReference type="KEGG" id="abac:LuPra_01041"/>
<dbReference type="OrthoDB" id="129889at2"/>
<dbReference type="Proteomes" id="UP000076079">
    <property type="component" value="Chromosome"/>
</dbReference>
<protein>
    <submittedName>
        <fullName evidence="1">Uncharacterized protein</fullName>
    </submittedName>
</protein>
<dbReference type="EMBL" id="CP015136">
    <property type="protein sequence ID" value="AMY07858.1"/>
    <property type="molecule type" value="Genomic_DNA"/>
</dbReference>
<evidence type="ECO:0000313" key="1">
    <source>
        <dbReference type="EMBL" id="AMY07858.1"/>
    </source>
</evidence>
<gene>
    <name evidence="1" type="ORF">LuPra_01041</name>
</gene>